<dbReference type="EMBL" id="BAAAOQ010000004">
    <property type="protein sequence ID" value="GAA2193282.1"/>
    <property type="molecule type" value="Genomic_DNA"/>
</dbReference>
<gene>
    <name evidence="1" type="ORF">GCM10009787_14410</name>
</gene>
<evidence type="ECO:0000313" key="1">
    <source>
        <dbReference type="EMBL" id="GAA2193282.1"/>
    </source>
</evidence>
<protein>
    <submittedName>
        <fullName evidence="1">Uncharacterized protein</fullName>
    </submittedName>
</protein>
<proteinExistence type="predicted"/>
<comment type="caution">
    <text evidence="1">The sequence shown here is derived from an EMBL/GenBank/DDBJ whole genome shotgun (WGS) entry which is preliminary data.</text>
</comment>
<keyword evidence="2" id="KW-1185">Reference proteome</keyword>
<reference evidence="1 2" key="1">
    <citation type="journal article" date="2019" name="Int. J. Syst. Evol. Microbiol.">
        <title>The Global Catalogue of Microorganisms (GCM) 10K type strain sequencing project: providing services to taxonomists for standard genome sequencing and annotation.</title>
        <authorList>
            <consortium name="The Broad Institute Genomics Platform"/>
            <consortium name="The Broad Institute Genome Sequencing Center for Infectious Disease"/>
            <person name="Wu L."/>
            <person name="Ma J."/>
        </authorList>
    </citation>
    <scope>NUCLEOTIDE SEQUENCE [LARGE SCALE GENOMIC DNA]</scope>
    <source>
        <strain evidence="1 2">JCM 14924</strain>
    </source>
</reference>
<dbReference type="Proteomes" id="UP001501391">
    <property type="component" value="Unassembled WGS sequence"/>
</dbReference>
<accession>A0ABN3BE32</accession>
<name>A0ABN3BE32_9ACTN</name>
<sequence>MPEVQAASAPRLPAAAPAVSTRLREIPLIFSPIPWSWPLTGLVAVRSTGFDDRMPGKDRGRRRLLPSCDSCGAVMTNPAAAGAVAAGFARRGRRVRVRCRG</sequence>
<evidence type="ECO:0000313" key="2">
    <source>
        <dbReference type="Proteomes" id="UP001501391"/>
    </source>
</evidence>
<organism evidence="1 2">
    <name type="scientific">Streptomyces bangladeshensis</name>
    <dbReference type="NCBI Taxonomy" id="295352"/>
    <lineage>
        <taxon>Bacteria</taxon>
        <taxon>Bacillati</taxon>
        <taxon>Actinomycetota</taxon>
        <taxon>Actinomycetes</taxon>
        <taxon>Kitasatosporales</taxon>
        <taxon>Streptomycetaceae</taxon>
        <taxon>Streptomyces</taxon>
    </lineage>
</organism>